<evidence type="ECO:0000313" key="3">
    <source>
        <dbReference type="EMBL" id="MBO0514140.1"/>
    </source>
</evidence>
<dbReference type="GO" id="GO:0003677">
    <property type="term" value="F:DNA binding"/>
    <property type="evidence" value="ECO:0007669"/>
    <property type="project" value="InterPro"/>
</dbReference>
<dbReference type="Proteomes" id="UP000664167">
    <property type="component" value="Unassembled WGS sequence"/>
</dbReference>
<evidence type="ECO:0000256" key="1">
    <source>
        <dbReference type="SAM" id="MobiDB-lite"/>
    </source>
</evidence>
<gene>
    <name evidence="3" type="ORF">J0695_20390</name>
</gene>
<dbReference type="SUPFAM" id="SSF47413">
    <property type="entry name" value="lambda repressor-like DNA-binding domains"/>
    <property type="match status" value="1"/>
</dbReference>
<reference evidence="3" key="1">
    <citation type="submission" date="2021-03" db="EMBL/GenBank/DDBJ databases">
        <title>Streptomyces poriferae sp. nov., a novel marine sponge-derived Actinobacteria species with anti-MRSA activity.</title>
        <authorList>
            <person name="Sandoval-Powers M."/>
            <person name="Kralova S."/>
            <person name="Nguyen G.-S."/>
            <person name="Fawwal D."/>
            <person name="Degnes K."/>
            <person name="Klinkenberg G."/>
            <person name="Sletta H."/>
            <person name="Wentzel A."/>
            <person name="Liles M.R."/>
        </authorList>
    </citation>
    <scope>NUCLEOTIDE SEQUENCE</scope>
    <source>
        <strain evidence="3">DSM 41794</strain>
    </source>
</reference>
<dbReference type="RefSeq" id="WP_206963550.1">
    <property type="nucleotide sequence ID" value="NZ_BAAAJJ010000001.1"/>
</dbReference>
<feature type="region of interest" description="Disordered" evidence="1">
    <location>
        <begin position="280"/>
        <end position="305"/>
    </location>
</feature>
<comment type="caution">
    <text evidence="3">The sequence shown here is derived from an EMBL/GenBank/DDBJ whole genome shotgun (WGS) entry which is preliminary data.</text>
</comment>
<dbReference type="Pfam" id="PF19054">
    <property type="entry name" value="DUF5753"/>
    <property type="match status" value="1"/>
</dbReference>
<dbReference type="EMBL" id="JAFLRJ010000184">
    <property type="protein sequence ID" value="MBO0514140.1"/>
    <property type="molecule type" value="Genomic_DNA"/>
</dbReference>
<dbReference type="InterPro" id="IPR001387">
    <property type="entry name" value="Cro/C1-type_HTH"/>
</dbReference>
<sequence>MPAPKELHPTSSLPELYGAKLRKLRIRAGWTQRDLGDRVPIAHSRIAQFELGKEIPPKDVSDALDRLLDADGDLCDLWAHVQRTPVPNWARRYLDLEPQAGKIRTHSPHTVHGLLQTSAYARALLSVARPSVGDRLEQMLSTRLARQAILDRPSHPVFCSILDESVLRRRIGSAAVMQEQLEHLLCHMSDSPHIAIQVLPFDAGEHPLLGGSLTVLSFPRRPDVAYLESSHSGELVENTMTVAEYDLAFDHLQAQALTSTASVDLIRSVMEETYRDARLPSRTQRRRVAQVQLQQHAGRRVRRGR</sequence>
<name>A0A939FBS9_9ACTN</name>
<dbReference type="InterPro" id="IPR043917">
    <property type="entry name" value="DUF5753"/>
</dbReference>
<keyword evidence="4" id="KW-1185">Reference proteome</keyword>
<proteinExistence type="predicted"/>
<evidence type="ECO:0000259" key="2">
    <source>
        <dbReference type="PROSITE" id="PS50943"/>
    </source>
</evidence>
<protein>
    <submittedName>
        <fullName evidence="3">Helix-turn-helix transcriptional regulator</fullName>
    </submittedName>
</protein>
<dbReference type="PROSITE" id="PS50943">
    <property type="entry name" value="HTH_CROC1"/>
    <property type="match status" value="1"/>
</dbReference>
<dbReference type="CDD" id="cd00093">
    <property type="entry name" value="HTH_XRE"/>
    <property type="match status" value="1"/>
</dbReference>
<dbReference type="InterPro" id="IPR010982">
    <property type="entry name" value="Lambda_DNA-bd_dom_sf"/>
</dbReference>
<accession>A0A939FBS9</accession>
<dbReference type="AlphaFoldDB" id="A0A939FBS9"/>
<organism evidence="3 4">
    <name type="scientific">Streptomyces beijiangensis</name>
    <dbReference type="NCBI Taxonomy" id="163361"/>
    <lineage>
        <taxon>Bacteria</taxon>
        <taxon>Bacillati</taxon>
        <taxon>Actinomycetota</taxon>
        <taxon>Actinomycetes</taxon>
        <taxon>Kitasatosporales</taxon>
        <taxon>Streptomycetaceae</taxon>
        <taxon>Streptomyces</taxon>
    </lineage>
</organism>
<dbReference type="SMART" id="SM00530">
    <property type="entry name" value="HTH_XRE"/>
    <property type="match status" value="1"/>
</dbReference>
<dbReference type="Pfam" id="PF13560">
    <property type="entry name" value="HTH_31"/>
    <property type="match status" value="1"/>
</dbReference>
<evidence type="ECO:0000313" key="4">
    <source>
        <dbReference type="Proteomes" id="UP000664167"/>
    </source>
</evidence>
<feature type="domain" description="HTH cro/C1-type" evidence="2">
    <location>
        <begin position="21"/>
        <end position="75"/>
    </location>
</feature>
<dbReference type="Gene3D" id="1.10.260.40">
    <property type="entry name" value="lambda repressor-like DNA-binding domains"/>
    <property type="match status" value="1"/>
</dbReference>